<keyword evidence="13" id="KW-1185">Reference proteome</keyword>
<evidence type="ECO:0000256" key="1">
    <source>
        <dbReference type="ARBA" id="ARBA00004986"/>
    </source>
</evidence>
<feature type="domain" description="ACT" evidence="11">
    <location>
        <begin position="98"/>
        <end position="157"/>
    </location>
</feature>
<dbReference type="PANTHER" id="PTHR21499:SF3">
    <property type="entry name" value="ASPARTOKINASE"/>
    <property type="match status" value="1"/>
</dbReference>
<dbReference type="KEGG" id="ccl:Clocl_2408"/>
<evidence type="ECO:0000313" key="13">
    <source>
        <dbReference type="Proteomes" id="UP000005435"/>
    </source>
</evidence>
<dbReference type="CDD" id="cd04891">
    <property type="entry name" value="ACT_AK-LysC-DapG-like_1"/>
    <property type="match status" value="1"/>
</dbReference>
<gene>
    <name evidence="12" type="ordered locus">Clocl_2408</name>
</gene>
<dbReference type="EC" id="2.7.2.4" evidence="4"/>
<dbReference type="RefSeq" id="WP_014255554.1">
    <property type="nucleotide sequence ID" value="NC_016627.1"/>
</dbReference>
<keyword evidence="9" id="KW-0457">Lysine biosynthesis</keyword>
<dbReference type="eggNOG" id="COG0527">
    <property type="taxonomic scope" value="Bacteria"/>
</dbReference>
<dbReference type="EMBL" id="CP003065">
    <property type="protein sequence ID" value="AEV68985.1"/>
    <property type="molecule type" value="Genomic_DNA"/>
</dbReference>
<dbReference type="Pfam" id="PF22468">
    <property type="entry name" value="ACT_9"/>
    <property type="match status" value="2"/>
</dbReference>
<evidence type="ECO:0000256" key="5">
    <source>
        <dbReference type="ARBA" id="ARBA00022679"/>
    </source>
</evidence>
<evidence type="ECO:0000256" key="3">
    <source>
        <dbReference type="ARBA" id="ARBA00010122"/>
    </source>
</evidence>
<keyword evidence="6" id="KW-0547">Nucleotide-binding</keyword>
<feature type="domain" description="ACT" evidence="11">
    <location>
        <begin position="18"/>
        <end position="92"/>
    </location>
</feature>
<dbReference type="OrthoDB" id="9799110at2"/>
<evidence type="ECO:0000313" key="12">
    <source>
        <dbReference type="EMBL" id="AEV68985.1"/>
    </source>
</evidence>
<evidence type="ECO:0000256" key="9">
    <source>
        <dbReference type="ARBA" id="ARBA00023154"/>
    </source>
</evidence>
<dbReference type="Gene3D" id="3.30.2130.10">
    <property type="entry name" value="VC0802-like"/>
    <property type="match status" value="1"/>
</dbReference>
<comment type="pathway">
    <text evidence="2">Amino-acid biosynthesis; L-threonine biosynthesis; L-threonine from L-aspartate: step 1/5.</text>
</comment>
<dbReference type="Proteomes" id="UP000005435">
    <property type="component" value="Chromosome"/>
</dbReference>
<comment type="pathway">
    <text evidence="1">Amino-acid biosynthesis; L-methionine biosynthesis via de novo pathway; L-homoserine from L-aspartate: step 1/3.</text>
</comment>
<dbReference type="CDD" id="cd04923">
    <property type="entry name" value="ACT_AK-LysC-DapG-like_2"/>
    <property type="match status" value="1"/>
</dbReference>
<keyword evidence="8" id="KW-0067">ATP-binding</keyword>
<keyword evidence="5 12" id="KW-0808">Transferase</keyword>
<dbReference type="STRING" id="720554.Clocl_2408"/>
<sequence length="157" mass="17277" precursor="true">MTQKPVTSLDVTYNVSLITLNNLPNNIKLISEVFTSIANEGISIDMISKSPSLKGNTTVSFSLLNDDLVKAMSCLNKFNEKASKLSLEIDSFNTKFCVFGKNMKDIPGVAARLFNALAKEDIEIKLVTTSESDISCLIDEKDTDKAIACVKKEFELE</sequence>
<dbReference type="GO" id="GO:0009089">
    <property type="term" value="P:lysine biosynthetic process via diaminopimelate"/>
    <property type="evidence" value="ECO:0007669"/>
    <property type="project" value="TreeGrafter"/>
</dbReference>
<dbReference type="PROSITE" id="PS51671">
    <property type="entry name" value="ACT"/>
    <property type="match status" value="2"/>
</dbReference>
<evidence type="ECO:0000256" key="10">
    <source>
        <dbReference type="ARBA" id="ARBA00047872"/>
    </source>
</evidence>
<dbReference type="GO" id="GO:0009088">
    <property type="term" value="P:threonine biosynthetic process"/>
    <property type="evidence" value="ECO:0007669"/>
    <property type="project" value="UniProtKB-UniPathway"/>
</dbReference>
<dbReference type="HOGENOM" id="CLU_009116_4_2_9"/>
<dbReference type="AlphaFoldDB" id="G8LZ41"/>
<dbReference type="UniPathway" id="UPA00051">
    <property type="reaction ID" value="UER00462"/>
</dbReference>
<name>G8LZ41_ACECE</name>
<keyword evidence="9" id="KW-0028">Amino-acid biosynthesis</keyword>
<proteinExistence type="inferred from homology"/>
<accession>G8LZ41</accession>
<dbReference type="SUPFAM" id="SSF55021">
    <property type="entry name" value="ACT-like"/>
    <property type="match status" value="2"/>
</dbReference>
<dbReference type="PANTHER" id="PTHR21499">
    <property type="entry name" value="ASPARTATE KINASE"/>
    <property type="match status" value="1"/>
</dbReference>
<evidence type="ECO:0000256" key="6">
    <source>
        <dbReference type="ARBA" id="ARBA00022741"/>
    </source>
</evidence>
<dbReference type="GO" id="GO:0004072">
    <property type="term" value="F:aspartate kinase activity"/>
    <property type="evidence" value="ECO:0007669"/>
    <property type="project" value="UniProtKB-EC"/>
</dbReference>
<dbReference type="GO" id="GO:0005829">
    <property type="term" value="C:cytosol"/>
    <property type="evidence" value="ECO:0007669"/>
    <property type="project" value="TreeGrafter"/>
</dbReference>
<evidence type="ECO:0000256" key="2">
    <source>
        <dbReference type="ARBA" id="ARBA00005139"/>
    </source>
</evidence>
<organism evidence="12 13">
    <name type="scientific">Acetivibrio clariflavus (strain DSM 19732 / NBRC 101661 / EBR45)</name>
    <name type="common">Clostridium clariflavum</name>
    <dbReference type="NCBI Taxonomy" id="720554"/>
    <lineage>
        <taxon>Bacteria</taxon>
        <taxon>Bacillati</taxon>
        <taxon>Bacillota</taxon>
        <taxon>Clostridia</taxon>
        <taxon>Eubacteriales</taxon>
        <taxon>Oscillospiraceae</taxon>
        <taxon>Acetivibrio</taxon>
    </lineage>
</organism>
<reference evidence="12 13" key="2">
    <citation type="journal article" date="2012" name="Stand. Genomic Sci.">
        <title>Complete Genome Sequence of Clostridium clariflavum DSM 19732.</title>
        <authorList>
            <person name="Izquierdo J.A."/>
            <person name="Goodwin L."/>
            <person name="Davenport K.W."/>
            <person name="Teshima H."/>
            <person name="Bruce D."/>
            <person name="Detter C."/>
            <person name="Tapia R."/>
            <person name="Han S."/>
            <person name="Land M."/>
            <person name="Hauser L."/>
            <person name="Jeffries C.D."/>
            <person name="Han J."/>
            <person name="Pitluck S."/>
            <person name="Nolan M."/>
            <person name="Chen A."/>
            <person name="Huntemann M."/>
            <person name="Mavromatis K."/>
            <person name="Mikhailova N."/>
            <person name="Liolios K."/>
            <person name="Woyke T."/>
            <person name="Lynd L.R."/>
        </authorList>
    </citation>
    <scope>NUCLEOTIDE SEQUENCE [LARGE SCALE GENOMIC DNA]</scope>
    <source>
        <strain evidence="13">DSM 19732 / NBRC 101661 / EBR45</strain>
    </source>
</reference>
<evidence type="ECO:0000259" key="11">
    <source>
        <dbReference type="PROSITE" id="PS51671"/>
    </source>
</evidence>
<comment type="similarity">
    <text evidence="3">Belongs to the aspartokinase family.</text>
</comment>
<dbReference type="GO" id="GO:0005524">
    <property type="term" value="F:ATP binding"/>
    <property type="evidence" value="ECO:0007669"/>
    <property type="project" value="UniProtKB-KW"/>
</dbReference>
<protein>
    <recommendedName>
        <fullName evidence="4">aspartate kinase</fullName>
        <ecNumber evidence="4">2.7.2.4</ecNumber>
    </recommendedName>
</protein>
<dbReference type="InterPro" id="IPR054352">
    <property type="entry name" value="ACT_Aspartokinase"/>
</dbReference>
<reference evidence="13" key="1">
    <citation type="submission" date="2011-12" db="EMBL/GenBank/DDBJ databases">
        <title>Complete sequence of Clostridium clariflavum DSM 19732.</title>
        <authorList>
            <consortium name="US DOE Joint Genome Institute"/>
            <person name="Lucas S."/>
            <person name="Han J."/>
            <person name="Lapidus A."/>
            <person name="Cheng J.-F."/>
            <person name="Goodwin L."/>
            <person name="Pitluck S."/>
            <person name="Peters L."/>
            <person name="Teshima H."/>
            <person name="Detter J.C."/>
            <person name="Han C."/>
            <person name="Tapia R."/>
            <person name="Land M."/>
            <person name="Hauser L."/>
            <person name="Kyrpides N."/>
            <person name="Ivanova N."/>
            <person name="Pagani I."/>
            <person name="Kitzmiller T."/>
            <person name="Lynd L."/>
            <person name="Izquierdo J."/>
            <person name="Woyke T."/>
        </authorList>
    </citation>
    <scope>NUCLEOTIDE SEQUENCE [LARGE SCALE GENOMIC DNA]</scope>
    <source>
        <strain evidence="13">DSM 19732 / NBRC 101661 / EBR45</strain>
    </source>
</reference>
<dbReference type="InterPro" id="IPR045865">
    <property type="entry name" value="ACT-like_dom_sf"/>
</dbReference>
<dbReference type="GO" id="GO:0009090">
    <property type="term" value="P:homoserine biosynthetic process"/>
    <property type="evidence" value="ECO:0007669"/>
    <property type="project" value="TreeGrafter"/>
</dbReference>
<dbReference type="InterPro" id="IPR002912">
    <property type="entry name" value="ACT_dom"/>
</dbReference>
<dbReference type="UniPathway" id="UPA00050">
    <property type="reaction ID" value="UER00461"/>
</dbReference>
<evidence type="ECO:0000256" key="8">
    <source>
        <dbReference type="ARBA" id="ARBA00022840"/>
    </source>
</evidence>
<evidence type="ECO:0000256" key="7">
    <source>
        <dbReference type="ARBA" id="ARBA00022777"/>
    </source>
</evidence>
<keyword evidence="7 12" id="KW-0418">Kinase</keyword>
<evidence type="ECO:0000256" key="4">
    <source>
        <dbReference type="ARBA" id="ARBA00013059"/>
    </source>
</evidence>
<comment type="catalytic activity">
    <reaction evidence="10">
        <text>L-aspartate + ATP = 4-phospho-L-aspartate + ADP</text>
        <dbReference type="Rhea" id="RHEA:23776"/>
        <dbReference type="ChEBI" id="CHEBI:29991"/>
        <dbReference type="ChEBI" id="CHEBI:30616"/>
        <dbReference type="ChEBI" id="CHEBI:57535"/>
        <dbReference type="ChEBI" id="CHEBI:456216"/>
        <dbReference type="EC" id="2.7.2.4"/>
    </reaction>
</comment>